<keyword evidence="2" id="KW-1185">Reference proteome</keyword>
<organism evidence="1 2">
    <name type="scientific">Pyrodictium occultum</name>
    <dbReference type="NCBI Taxonomy" id="2309"/>
    <lineage>
        <taxon>Archaea</taxon>
        <taxon>Thermoproteota</taxon>
        <taxon>Thermoprotei</taxon>
        <taxon>Desulfurococcales</taxon>
        <taxon>Pyrodictiaceae</taxon>
        <taxon>Pyrodictium</taxon>
    </lineage>
</organism>
<reference evidence="1 2" key="1">
    <citation type="submission" date="2015-11" db="EMBL/GenBank/DDBJ databases">
        <title>Genome sequence of Pyrodictium occultum PL-19, a marine hyperthermophilic archaeon isolated from Volcano, Italy.</title>
        <authorList>
            <person name="Utturkar S."/>
            <person name="Huber H."/>
            <person name="Leptihn S."/>
            <person name="Brown S."/>
            <person name="Stetter K.O."/>
            <person name="Podar M."/>
        </authorList>
    </citation>
    <scope>NUCLEOTIDE SEQUENCE [LARGE SCALE GENOMIC DNA]</scope>
    <source>
        <strain evidence="1 2">PL-19</strain>
    </source>
</reference>
<dbReference type="OrthoDB" id="50338at2157"/>
<proteinExistence type="predicted"/>
<evidence type="ECO:0008006" key="3">
    <source>
        <dbReference type="Google" id="ProtNLM"/>
    </source>
</evidence>
<accession>A0A0V8RTM6</accession>
<dbReference type="RefSeq" id="WP_058370009.1">
    <property type="nucleotide sequence ID" value="NZ_LNTB01000001.1"/>
</dbReference>
<dbReference type="STRING" id="2309.CF15_00230"/>
<evidence type="ECO:0000313" key="2">
    <source>
        <dbReference type="Proteomes" id="UP000053352"/>
    </source>
</evidence>
<sequence>MPCYAGIDLAASPRRPTGVAIVCGGGGGRLGLESVGIAYSDHEILALIPAGRVLVAAVDAPLSLPPPGQGFRPVERRLLSMGGRLLPLSLEPMRKLAERAIRLQGLLEGKGVRVVETHPSTVLRLSGCGSHSRFYAAFGVEEPGGLSKHERDALVAALVAYCVEAGCGLEVREAGDTVYMVKPGTCISRP</sequence>
<name>A0A0V8RTM6_PYROC</name>
<evidence type="ECO:0000313" key="1">
    <source>
        <dbReference type="EMBL" id="KSW11336.1"/>
    </source>
</evidence>
<dbReference type="Proteomes" id="UP000053352">
    <property type="component" value="Unassembled WGS sequence"/>
</dbReference>
<dbReference type="EMBL" id="LNTB01000001">
    <property type="protein sequence ID" value="KSW11336.1"/>
    <property type="molecule type" value="Genomic_DNA"/>
</dbReference>
<gene>
    <name evidence="1" type="ORF">CF15_00230</name>
</gene>
<dbReference type="AlphaFoldDB" id="A0A0V8RTM6"/>
<comment type="caution">
    <text evidence="1">The sequence shown here is derived from an EMBL/GenBank/DDBJ whole genome shotgun (WGS) entry which is preliminary data.</text>
</comment>
<protein>
    <recommendedName>
        <fullName evidence="3">DUF429 domain-containing protein</fullName>
    </recommendedName>
</protein>